<evidence type="ECO:0000259" key="1">
    <source>
        <dbReference type="Pfam" id="PF13480"/>
    </source>
</evidence>
<reference evidence="2 3" key="1">
    <citation type="submission" date="2023-12" db="EMBL/GenBank/DDBJ databases">
        <title>Novel species of the genus Arcicella isolated from rivers.</title>
        <authorList>
            <person name="Lu H."/>
        </authorList>
    </citation>
    <scope>NUCLEOTIDE SEQUENCE [LARGE SCALE GENOMIC DNA]</scope>
    <source>
        <strain evidence="2 3">KCTC 23307</strain>
    </source>
</reference>
<organism evidence="2 3">
    <name type="scientific">Arcicella rigui</name>
    <dbReference type="NCBI Taxonomy" id="797020"/>
    <lineage>
        <taxon>Bacteria</taxon>
        <taxon>Pseudomonadati</taxon>
        <taxon>Bacteroidota</taxon>
        <taxon>Cytophagia</taxon>
        <taxon>Cytophagales</taxon>
        <taxon>Flectobacillaceae</taxon>
        <taxon>Arcicella</taxon>
    </lineage>
</organism>
<protein>
    <submittedName>
        <fullName evidence="2">GNAT family N-acetyltransferase</fullName>
        <ecNumber evidence="2">2.3.1.-</ecNumber>
    </submittedName>
</protein>
<dbReference type="Gene3D" id="3.40.630.30">
    <property type="match status" value="1"/>
</dbReference>
<evidence type="ECO:0000313" key="2">
    <source>
        <dbReference type="EMBL" id="MEA5141181.1"/>
    </source>
</evidence>
<dbReference type="GO" id="GO:0016746">
    <property type="term" value="F:acyltransferase activity"/>
    <property type="evidence" value="ECO:0007669"/>
    <property type="project" value="UniProtKB-KW"/>
</dbReference>
<keyword evidence="2" id="KW-0808">Transferase</keyword>
<dbReference type="SUPFAM" id="SSF55729">
    <property type="entry name" value="Acyl-CoA N-acyltransferases (Nat)"/>
    <property type="match status" value="1"/>
</dbReference>
<dbReference type="EC" id="2.3.1.-" evidence="2"/>
<name>A0ABU5QEA0_9BACT</name>
<comment type="caution">
    <text evidence="2">The sequence shown here is derived from an EMBL/GenBank/DDBJ whole genome shotgun (WGS) entry which is preliminary data.</text>
</comment>
<dbReference type="InterPro" id="IPR016181">
    <property type="entry name" value="Acyl_CoA_acyltransferase"/>
</dbReference>
<accession>A0ABU5QEA0</accession>
<keyword evidence="3" id="KW-1185">Reference proteome</keyword>
<dbReference type="Pfam" id="PF13480">
    <property type="entry name" value="Acetyltransf_6"/>
    <property type="match status" value="1"/>
</dbReference>
<dbReference type="InterPro" id="IPR038740">
    <property type="entry name" value="BioF2-like_GNAT_dom"/>
</dbReference>
<proteinExistence type="predicted"/>
<dbReference type="Proteomes" id="UP001302949">
    <property type="component" value="Unassembled WGS sequence"/>
</dbReference>
<gene>
    <name evidence="2" type="ORF">VB248_18660</name>
</gene>
<feature type="domain" description="BioF2-like acetyltransferase" evidence="1">
    <location>
        <begin position="145"/>
        <end position="285"/>
    </location>
</feature>
<evidence type="ECO:0000313" key="3">
    <source>
        <dbReference type="Proteomes" id="UP001302949"/>
    </source>
</evidence>
<keyword evidence="2" id="KW-0012">Acyltransferase</keyword>
<sequence length="339" mass="40356">MNVNIKNYFHDISEEHKIQIRQIYNNPFSTFEYFETFFDGKQFNLITIHDEGKLVHLIVFYINEHDKEAYILNRLFYLDTKYLHLLANLIFSDFQNVKKISLKHLLNPFNRNENINLVCNPYDENYIIPLPISVSDYLLKLSPNMRQQSKRRVNNLKKAFLNYDFRVYEKEEIPDKVIKQIIKMNHSRMSNKNIISGINEDYEKNILNFVSNYGFVTVLEINNLIVAGLITYKIGDHYFMQTISSDPDFDKYSVGHTCLFLTIQRCIELEGKQFHLLWGNNFYKKRFLAQRVQLYSTTLFRTPIIQIKHYLINIILPKLTSKSFIKSMVKKCIKTLDLV</sequence>
<dbReference type="RefSeq" id="WP_323298338.1">
    <property type="nucleotide sequence ID" value="NZ_JAYFUM010000024.1"/>
</dbReference>
<dbReference type="EMBL" id="JAYFUM010000024">
    <property type="protein sequence ID" value="MEA5141181.1"/>
    <property type="molecule type" value="Genomic_DNA"/>
</dbReference>